<evidence type="ECO:0000313" key="2">
    <source>
        <dbReference type="EMBL" id="ACV10101.1"/>
    </source>
</evidence>
<dbReference type="KEGG" id="jde:Jden_2469"/>
<protein>
    <recommendedName>
        <fullName evidence="4">Phage holin family protein</fullName>
    </recommendedName>
</protein>
<keyword evidence="1" id="KW-0472">Membrane</keyword>
<gene>
    <name evidence="2" type="ordered locus">Jden_2469</name>
</gene>
<dbReference type="OrthoDB" id="9810847at2"/>
<dbReference type="Proteomes" id="UP000000628">
    <property type="component" value="Chromosome"/>
</dbReference>
<dbReference type="eggNOG" id="COG1950">
    <property type="taxonomic scope" value="Bacteria"/>
</dbReference>
<proteinExistence type="predicted"/>
<keyword evidence="1" id="KW-1133">Transmembrane helix</keyword>
<dbReference type="AlphaFoldDB" id="C7R353"/>
<name>C7R353_JONDD</name>
<dbReference type="Pfam" id="PF04020">
    <property type="entry name" value="Phage_holin_4_2"/>
    <property type="match status" value="1"/>
</dbReference>
<dbReference type="PANTHER" id="PTHR37309">
    <property type="entry name" value="SLR0284 PROTEIN"/>
    <property type="match status" value="1"/>
</dbReference>
<keyword evidence="1" id="KW-0812">Transmembrane</keyword>
<feature type="transmembrane region" description="Helical" evidence="1">
    <location>
        <begin position="106"/>
        <end position="128"/>
    </location>
</feature>
<dbReference type="STRING" id="471856.Jden_2469"/>
<dbReference type="HOGENOM" id="CLU_120441_0_0_11"/>
<evidence type="ECO:0000256" key="1">
    <source>
        <dbReference type="SAM" id="Phobius"/>
    </source>
</evidence>
<dbReference type="PANTHER" id="PTHR37309:SF1">
    <property type="entry name" value="SLR0284 PROTEIN"/>
    <property type="match status" value="1"/>
</dbReference>
<evidence type="ECO:0008006" key="4">
    <source>
        <dbReference type="Google" id="ProtNLM"/>
    </source>
</evidence>
<evidence type="ECO:0000313" key="3">
    <source>
        <dbReference type="Proteomes" id="UP000000628"/>
    </source>
</evidence>
<dbReference type="RefSeq" id="WP_015772712.1">
    <property type="nucleotide sequence ID" value="NC_013174.1"/>
</dbReference>
<sequence length="132" mass="14271">MGFLKRVLVTALAFWLTTLLLGSNFEVVGQFAIVDGNEFVNRGAVFLVVALIFALINAIIKPIVQFLSFPLIILTLGLFSLVINAAMILITAWITDSSSWGIEVNGFWWAMLAAVIIAVITSVGTALVRGDD</sequence>
<organism evidence="2 3">
    <name type="scientific">Jonesia denitrificans (strain ATCC 14870 / DSM 20603 / BCRC 15368 / CIP 55.134 / JCM 11481 / NBRC 15587 / NCTC 10816 / Prevot 55134)</name>
    <name type="common">Listeria denitrificans</name>
    <dbReference type="NCBI Taxonomy" id="471856"/>
    <lineage>
        <taxon>Bacteria</taxon>
        <taxon>Bacillati</taxon>
        <taxon>Actinomycetota</taxon>
        <taxon>Actinomycetes</taxon>
        <taxon>Micrococcales</taxon>
        <taxon>Jonesiaceae</taxon>
        <taxon>Jonesia</taxon>
    </lineage>
</organism>
<keyword evidence="3" id="KW-1185">Reference proteome</keyword>
<dbReference type="EMBL" id="CP001706">
    <property type="protein sequence ID" value="ACV10101.1"/>
    <property type="molecule type" value="Genomic_DNA"/>
</dbReference>
<feature type="transmembrane region" description="Helical" evidence="1">
    <location>
        <begin position="39"/>
        <end position="59"/>
    </location>
</feature>
<reference evidence="2 3" key="1">
    <citation type="journal article" date="2009" name="Stand. Genomic Sci.">
        <title>Complete genome sequence of Jonesia denitrificans type strain (Prevot 55134).</title>
        <authorList>
            <person name="Pukall R."/>
            <person name="Gehrich-Schroter G."/>
            <person name="Lapidus A."/>
            <person name="Nolan M."/>
            <person name="Glavina Del Rio T."/>
            <person name="Lucas S."/>
            <person name="Chen F."/>
            <person name="Tice H."/>
            <person name="Pitluck S."/>
            <person name="Cheng J.F."/>
            <person name="Copeland A."/>
            <person name="Saunders E."/>
            <person name="Brettin T."/>
            <person name="Detter J.C."/>
            <person name="Bruce D."/>
            <person name="Goodwin L."/>
            <person name="Pati A."/>
            <person name="Ivanova N."/>
            <person name="Mavromatis K."/>
            <person name="Ovchinnikova G."/>
            <person name="Chen A."/>
            <person name="Palaniappan K."/>
            <person name="Land M."/>
            <person name="Hauser L."/>
            <person name="Chang Y.J."/>
            <person name="Jeffries C.D."/>
            <person name="Chain P."/>
            <person name="Goker M."/>
            <person name="Bristow J."/>
            <person name="Eisen J.A."/>
            <person name="Markowitz V."/>
            <person name="Hugenholtz P."/>
            <person name="Kyrpides N.C."/>
            <person name="Klenk H.P."/>
            <person name="Han C."/>
        </authorList>
    </citation>
    <scope>NUCLEOTIDE SEQUENCE [LARGE SCALE GENOMIC DNA]</scope>
    <source>
        <strain evidence="3">ATCC 14870 / DSM 20603 / BCRC 15368 / CIP 55.134 / JCM 11481 / NBRC 15587 / NCTC 10816 / Prevot 55134</strain>
    </source>
</reference>
<dbReference type="InterPro" id="IPR007165">
    <property type="entry name" value="Phage_holin_4_2"/>
</dbReference>
<feature type="transmembrane region" description="Helical" evidence="1">
    <location>
        <begin position="71"/>
        <end position="94"/>
    </location>
</feature>
<accession>C7R353</accession>